<name>A0A6G8QCG4_9ACTN</name>
<dbReference type="Proteomes" id="UP000501452">
    <property type="component" value="Chromosome"/>
</dbReference>
<accession>A0A6G8QCG4</accession>
<dbReference type="PANTHER" id="PTHR31118:SF12">
    <property type="entry name" value="CYCLASE-LIKE PROTEIN 2"/>
    <property type="match status" value="1"/>
</dbReference>
<dbReference type="InterPro" id="IPR007325">
    <property type="entry name" value="KFase/CYL"/>
</dbReference>
<dbReference type="EMBL" id="CP045119">
    <property type="protein sequence ID" value="QIN84133.1"/>
    <property type="molecule type" value="Genomic_DNA"/>
</dbReference>
<organism evidence="1 2">
    <name type="scientific">Rubrobacter tropicus</name>
    <dbReference type="NCBI Taxonomy" id="2653851"/>
    <lineage>
        <taxon>Bacteria</taxon>
        <taxon>Bacillati</taxon>
        <taxon>Actinomycetota</taxon>
        <taxon>Rubrobacteria</taxon>
        <taxon>Rubrobacterales</taxon>
        <taxon>Rubrobacteraceae</taxon>
        <taxon>Rubrobacter</taxon>
    </lineage>
</organism>
<dbReference type="GO" id="GO:0004061">
    <property type="term" value="F:arylformamidase activity"/>
    <property type="evidence" value="ECO:0007669"/>
    <property type="project" value="InterPro"/>
</dbReference>
<sequence>MDLDKTDLAALAAVKVVDLSVTVSERLPGTWPGHMTFAHHNWNWFAEVEGPTGKTRSSAPYQTNFFVIDEHCGTHFDAPTHFIPPPDSGLPLASDLGAQTGDKVPLEDLMGPAVVVDVSFLSGQGEPGISPFIEPDHVRAFEDERGALVEGEVVLFRTDWDRYYVEGGEGEKYLSGSLVTQKSPGWPAPSPETAVYLHEKGVKTMGIDAPSIGSAHDGVPVHQEGLGRGMRYVELLTNLSELPVRGAYFVFLPVKIAGSSGGPGRAVALLPEGP</sequence>
<dbReference type="KEGG" id="rub:GBA63_16870"/>
<reference evidence="1 2" key="1">
    <citation type="submission" date="2019-10" db="EMBL/GenBank/DDBJ databases">
        <title>Rubrobacter sp nov SCSIO 52090 isolated from a deep-sea sediment in the South China Sea.</title>
        <authorList>
            <person name="Chen R.W."/>
        </authorList>
    </citation>
    <scope>NUCLEOTIDE SEQUENCE [LARGE SCALE GENOMIC DNA]</scope>
    <source>
        <strain evidence="1 2">SCSIO 52909</strain>
    </source>
</reference>
<dbReference type="PANTHER" id="PTHR31118">
    <property type="entry name" value="CYCLASE-LIKE PROTEIN 2"/>
    <property type="match status" value="1"/>
</dbReference>
<dbReference type="Pfam" id="PF04199">
    <property type="entry name" value="Cyclase"/>
    <property type="match status" value="1"/>
</dbReference>
<dbReference type="SUPFAM" id="SSF102198">
    <property type="entry name" value="Putative cyclase"/>
    <property type="match status" value="1"/>
</dbReference>
<proteinExistence type="predicted"/>
<evidence type="ECO:0000313" key="1">
    <source>
        <dbReference type="EMBL" id="QIN84133.1"/>
    </source>
</evidence>
<dbReference type="RefSeq" id="WP_166178022.1">
    <property type="nucleotide sequence ID" value="NZ_CP045119.1"/>
</dbReference>
<evidence type="ECO:0000313" key="2">
    <source>
        <dbReference type="Proteomes" id="UP000501452"/>
    </source>
</evidence>
<protein>
    <submittedName>
        <fullName evidence="1">Cyclase family protein</fullName>
    </submittedName>
</protein>
<dbReference type="GO" id="GO:0019441">
    <property type="term" value="P:L-tryptophan catabolic process to kynurenine"/>
    <property type="evidence" value="ECO:0007669"/>
    <property type="project" value="InterPro"/>
</dbReference>
<keyword evidence="2" id="KW-1185">Reference proteome</keyword>
<dbReference type="InterPro" id="IPR037175">
    <property type="entry name" value="KFase_sf"/>
</dbReference>
<dbReference type="Gene3D" id="3.50.30.50">
    <property type="entry name" value="Putative cyclase"/>
    <property type="match status" value="1"/>
</dbReference>
<dbReference type="AlphaFoldDB" id="A0A6G8QCG4"/>
<gene>
    <name evidence="1" type="ORF">GBA63_16870</name>
</gene>